<dbReference type="Pfam" id="PF22558">
    <property type="entry name" value="REase-ARP"/>
    <property type="match status" value="1"/>
</dbReference>
<keyword evidence="2" id="KW-1185">Reference proteome</keyword>
<protein>
    <recommendedName>
        <fullName evidence="3">Restriction endonuclease</fullName>
    </recommendedName>
</protein>
<evidence type="ECO:0000313" key="1">
    <source>
        <dbReference type="EMBL" id="NMH23962.1"/>
    </source>
</evidence>
<gene>
    <name evidence="1" type="ORF">G6042_01620</name>
</gene>
<dbReference type="EMBL" id="JAAMPT010000189">
    <property type="protein sequence ID" value="NMH23962.1"/>
    <property type="molecule type" value="Genomic_DNA"/>
</dbReference>
<dbReference type="RefSeq" id="WP_169522515.1">
    <property type="nucleotide sequence ID" value="NZ_JAAMPT010000189.1"/>
</dbReference>
<evidence type="ECO:0000313" key="2">
    <source>
        <dbReference type="Proteomes" id="UP000767947"/>
    </source>
</evidence>
<proteinExistence type="predicted"/>
<organism evidence="1 2">
    <name type="scientific">Flavobacterium solisilvae</name>
    <dbReference type="NCBI Taxonomy" id="1852019"/>
    <lineage>
        <taxon>Bacteria</taxon>
        <taxon>Pseudomonadati</taxon>
        <taxon>Bacteroidota</taxon>
        <taxon>Flavobacteriia</taxon>
        <taxon>Flavobacteriales</taxon>
        <taxon>Flavobacteriaceae</taxon>
        <taxon>Flavobacterium</taxon>
    </lineage>
</organism>
<sequence>MNGLKYIKSKQQNWANRKNYKLVGGTIPDKGEKNYVESLYNNLFQELTPDNSSQFKKGDGGETKDNKFRLAKMKAIHSSSAIVVNVFQYWQKKKDITPLAYVNGLCSKFNSSQKKIFFEQHFEISSDKSKFPKTPNIDIVIRNQNGKIYAIESKFTEPYGRKHKGIKQEYINSLSFWNGLDNLKKLAEEICPDDNKFQHLDAAQLIKHILGLKNKYKKSDFHLLYLWYDVIGQEGAKHRKEIEQFAEIARKDNIKFSQRTYQEVIIKLTQEFYIGNEEYCNYLSDRYL</sequence>
<reference evidence="1 2" key="1">
    <citation type="submission" date="2020-02" db="EMBL/GenBank/DDBJ databases">
        <title>Flavobacterium sp. genome.</title>
        <authorList>
            <person name="Jung H.S."/>
            <person name="Baek J.H."/>
            <person name="Jeon C.O."/>
        </authorList>
    </citation>
    <scope>NUCLEOTIDE SEQUENCE [LARGE SCALE GENOMIC DNA]</scope>
    <source>
        <strain evidence="1 2">SE-s27</strain>
    </source>
</reference>
<comment type="caution">
    <text evidence="1">The sequence shown here is derived from an EMBL/GenBank/DDBJ whole genome shotgun (WGS) entry which is preliminary data.</text>
</comment>
<dbReference type="Proteomes" id="UP000767947">
    <property type="component" value="Unassembled WGS sequence"/>
</dbReference>
<evidence type="ECO:0008006" key="3">
    <source>
        <dbReference type="Google" id="ProtNLM"/>
    </source>
</evidence>
<accession>A0ABX1QPI3</accession>
<dbReference type="InterPro" id="IPR054333">
    <property type="entry name" value="REase-ARP-assoc"/>
</dbReference>
<name>A0ABX1QPI3_9FLAO</name>